<evidence type="ECO:0000313" key="4">
    <source>
        <dbReference type="Proteomes" id="UP000800097"/>
    </source>
</evidence>
<dbReference type="OrthoDB" id="1908178at2759"/>
<dbReference type="GO" id="GO:0005739">
    <property type="term" value="C:mitochondrion"/>
    <property type="evidence" value="ECO:0007669"/>
    <property type="project" value="TreeGrafter"/>
</dbReference>
<sequence length="588" mass="66987">MSVLRAVDGTSCSAAVSNSSRPLLSFLCPALRIENPRRGFHQSPVAWPPRPSPPSPDMFNNFFIHALVQAGTCQEHQRYFSTYREVLSNVGKHSSTPRRHGGHKGRRQPKSTFRGPFAKVKEFARNELKALVDYYGIELKTGPMPDNNVEDSGLLIWNIGDDHQPWPVKEDIHKTYIAELEQELAKKDDASHDVLYELYKKLPAPSVAYLKLATIRDLLHHLSVVERPDAVSMQRFLGILDDMKYAHIHITRCEWTAAIRFAGRFLGKVSGTELHSALHVWRDMEKRAGIRGGTVTMNVLFDLAVKAGKYTLAEAFLREMQARKLKLHRHFRVSLLYYYGVMQNGDAVRRAYQELVAAGDIVDTVVMNAVISALIRAGEPSAAEHVFERMKRLHASKVKPRPSPRNWRERRLNGLQLTYEGRNAAGIGDMEKRKELQEQASIAPDARTYGLIIRHHAATAGNVDRVLELLKEMELNEVPMDGTVFIVILYGFNTFGGLRYSSWTLDKLERVWKQYLNAVRDGVERTWLSPMSVVVALKAFKRCGDAERVLQAWEEARELWKPNPDELDRVLKELRRLVPNHPFFSVNV</sequence>
<dbReference type="PROSITE" id="PS51375">
    <property type="entry name" value="PPR"/>
    <property type="match status" value="2"/>
</dbReference>
<gene>
    <name evidence="3" type="ORF">EI97DRAFT_1552</name>
</gene>
<dbReference type="Pfam" id="PF01535">
    <property type="entry name" value="PPR"/>
    <property type="match status" value="2"/>
</dbReference>
<feature type="compositionally biased region" description="Basic residues" evidence="2">
    <location>
        <begin position="95"/>
        <end position="109"/>
    </location>
</feature>
<dbReference type="InterPro" id="IPR011990">
    <property type="entry name" value="TPR-like_helical_dom_sf"/>
</dbReference>
<dbReference type="NCBIfam" id="TIGR00756">
    <property type="entry name" value="PPR"/>
    <property type="match status" value="1"/>
</dbReference>
<dbReference type="PANTHER" id="PTHR47934">
    <property type="entry name" value="PENTATRICOPEPTIDE REPEAT-CONTAINING PROTEIN PET309, MITOCHONDRIAL"/>
    <property type="match status" value="1"/>
</dbReference>
<evidence type="ECO:0008006" key="5">
    <source>
        <dbReference type="Google" id="ProtNLM"/>
    </source>
</evidence>
<dbReference type="PANTHER" id="PTHR47934:SF6">
    <property type="entry name" value="MITOCHONDRIAL GROUP I INTRON SPLICING FACTOR CCM1-RELATED"/>
    <property type="match status" value="1"/>
</dbReference>
<organism evidence="3 4">
    <name type="scientific">Westerdykella ornata</name>
    <dbReference type="NCBI Taxonomy" id="318751"/>
    <lineage>
        <taxon>Eukaryota</taxon>
        <taxon>Fungi</taxon>
        <taxon>Dikarya</taxon>
        <taxon>Ascomycota</taxon>
        <taxon>Pezizomycotina</taxon>
        <taxon>Dothideomycetes</taxon>
        <taxon>Pleosporomycetidae</taxon>
        <taxon>Pleosporales</taxon>
        <taxon>Sporormiaceae</taxon>
        <taxon>Westerdykella</taxon>
    </lineage>
</organism>
<dbReference type="Proteomes" id="UP000800097">
    <property type="component" value="Unassembled WGS sequence"/>
</dbReference>
<dbReference type="EMBL" id="ML986484">
    <property type="protein sequence ID" value="KAF2280587.1"/>
    <property type="molecule type" value="Genomic_DNA"/>
</dbReference>
<evidence type="ECO:0000256" key="2">
    <source>
        <dbReference type="SAM" id="MobiDB-lite"/>
    </source>
</evidence>
<dbReference type="InterPro" id="IPR002885">
    <property type="entry name" value="PPR_rpt"/>
</dbReference>
<reference evidence="3" key="1">
    <citation type="journal article" date="2020" name="Stud. Mycol.">
        <title>101 Dothideomycetes genomes: a test case for predicting lifestyles and emergence of pathogens.</title>
        <authorList>
            <person name="Haridas S."/>
            <person name="Albert R."/>
            <person name="Binder M."/>
            <person name="Bloem J."/>
            <person name="Labutti K."/>
            <person name="Salamov A."/>
            <person name="Andreopoulos B."/>
            <person name="Baker S."/>
            <person name="Barry K."/>
            <person name="Bills G."/>
            <person name="Bluhm B."/>
            <person name="Cannon C."/>
            <person name="Castanera R."/>
            <person name="Culley D."/>
            <person name="Daum C."/>
            <person name="Ezra D."/>
            <person name="Gonzalez J."/>
            <person name="Henrissat B."/>
            <person name="Kuo A."/>
            <person name="Liang C."/>
            <person name="Lipzen A."/>
            <person name="Lutzoni F."/>
            <person name="Magnuson J."/>
            <person name="Mondo S."/>
            <person name="Nolan M."/>
            <person name="Ohm R."/>
            <person name="Pangilinan J."/>
            <person name="Park H.-J."/>
            <person name="Ramirez L."/>
            <person name="Alfaro M."/>
            <person name="Sun H."/>
            <person name="Tritt A."/>
            <person name="Yoshinaga Y."/>
            <person name="Zwiers L.-H."/>
            <person name="Turgeon B."/>
            <person name="Goodwin S."/>
            <person name="Spatafora J."/>
            <person name="Crous P."/>
            <person name="Grigoriev I."/>
        </authorList>
    </citation>
    <scope>NUCLEOTIDE SEQUENCE</scope>
    <source>
        <strain evidence="3">CBS 379.55</strain>
    </source>
</reference>
<dbReference type="GeneID" id="54546460"/>
<dbReference type="AlphaFoldDB" id="A0A6A6JW11"/>
<protein>
    <recommendedName>
        <fullName evidence="5">Pentatricopeptide repeat protein-like protein</fullName>
    </recommendedName>
</protein>
<feature type="repeat" description="PPR" evidence="1">
    <location>
        <begin position="445"/>
        <end position="480"/>
    </location>
</feature>
<dbReference type="GO" id="GO:0007005">
    <property type="term" value="P:mitochondrion organization"/>
    <property type="evidence" value="ECO:0007669"/>
    <property type="project" value="TreeGrafter"/>
</dbReference>
<evidence type="ECO:0000313" key="3">
    <source>
        <dbReference type="EMBL" id="KAF2280587.1"/>
    </source>
</evidence>
<dbReference type="InterPro" id="IPR051114">
    <property type="entry name" value="Mito_RNA_Proc_CCM1"/>
</dbReference>
<dbReference type="GO" id="GO:0006396">
    <property type="term" value="P:RNA processing"/>
    <property type="evidence" value="ECO:0007669"/>
    <property type="project" value="TreeGrafter"/>
</dbReference>
<keyword evidence="4" id="KW-1185">Reference proteome</keyword>
<name>A0A6A6JW11_WESOR</name>
<dbReference type="Gene3D" id="1.25.40.10">
    <property type="entry name" value="Tetratricopeptide repeat domain"/>
    <property type="match status" value="2"/>
</dbReference>
<accession>A0A6A6JW11</accession>
<feature type="region of interest" description="Disordered" evidence="2">
    <location>
        <begin position="90"/>
        <end position="111"/>
    </location>
</feature>
<dbReference type="GO" id="GO:0003729">
    <property type="term" value="F:mRNA binding"/>
    <property type="evidence" value="ECO:0007669"/>
    <property type="project" value="TreeGrafter"/>
</dbReference>
<evidence type="ECO:0000256" key="1">
    <source>
        <dbReference type="PROSITE-ProRule" id="PRU00708"/>
    </source>
</evidence>
<feature type="repeat" description="PPR" evidence="1">
    <location>
        <begin position="363"/>
        <end position="397"/>
    </location>
</feature>
<proteinExistence type="predicted"/>
<dbReference type="RefSeq" id="XP_033658125.1">
    <property type="nucleotide sequence ID" value="XM_033793285.1"/>
</dbReference>